<protein>
    <recommendedName>
        <fullName evidence="1">DUF1659 domain-containing protein</fullName>
    </recommendedName>
</protein>
<evidence type="ECO:0000259" key="1">
    <source>
        <dbReference type="Pfam" id="PF07872"/>
    </source>
</evidence>
<reference evidence="3" key="1">
    <citation type="submission" date="2015-07" db="EMBL/GenBank/DDBJ databases">
        <title>Draft genome sequence of Acetobacterium bakii DSM 8293, a potential psychrophilic chemical producer through syngas fermentation.</title>
        <authorList>
            <person name="Song Y."/>
            <person name="Hwang S."/>
            <person name="Cho B.-K."/>
        </authorList>
    </citation>
    <scope>NUCLEOTIDE SEQUENCE [LARGE SCALE GENOMIC DNA]</scope>
    <source>
        <strain evidence="3">DSM 8239</strain>
    </source>
</reference>
<gene>
    <name evidence="2" type="ORF">AKG39_16785</name>
</gene>
<accession>A0A0L6TWE8</accession>
<feature type="domain" description="DUF1659" evidence="1">
    <location>
        <begin position="2"/>
        <end position="70"/>
    </location>
</feature>
<organism evidence="2 3">
    <name type="scientific">Acetobacterium bakii</name>
    <dbReference type="NCBI Taxonomy" id="52689"/>
    <lineage>
        <taxon>Bacteria</taxon>
        <taxon>Bacillati</taxon>
        <taxon>Bacillota</taxon>
        <taxon>Clostridia</taxon>
        <taxon>Eubacteriales</taxon>
        <taxon>Eubacteriaceae</taxon>
        <taxon>Acetobacterium</taxon>
    </lineage>
</organism>
<name>A0A0L6TWE8_9FIRM</name>
<dbReference type="RefSeq" id="WP_050741552.1">
    <property type="nucleotide sequence ID" value="NZ_LGYO01000051.1"/>
</dbReference>
<evidence type="ECO:0000313" key="2">
    <source>
        <dbReference type="EMBL" id="KNZ40601.1"/>
    </source>
</evidence>
<sequence length="75" mass="8159">MAITSDVLATKMVTRLNCGLVNGKEVFKTKTYSNLKADATIDSIHAIATTICSLQVPTLEEVQRTQTSLLFNDGQ</sequence>
<dbReference type="AlphaFoldDB" id="A0A0L6TWE8"/>
<dbReference type="STRING" id="52689.AKG39_16785"/>
<evidence type="ECO:0000313" key="3">
    <source>
        <dbReference type="Proteomes" id="UP000036873"/>
    </source>
</evidence>
<keyword evidence="3" id="KW-1185">Reference proteome</keyword>
<dbReference type="OrthoDB" id="1778796at2"/>
<comment type="caution">
    <text evidence="2">The sequence shown here is derived from an EMBL/GenBank/DDBJ whole genome shotgun (WGS) entry which is preliminary data.</text>
</comment>
<dbReference type="Proteomes" id="UP000036873">
    <property type="component" value="Unassembled WGS sequence"/>
</dbReference>
<dbReference type="InterPro" id="IPR012454">
    <property type="entry name" value="DUF1659"/>
</dbReference>
<dbReference type="Pfam" id="PF07872">
    <property type="entry name" value="DUF1659"/>
    <property type="match status" value="1"/>
</dbReference>
<dbReference type="EMBL" id="LGYO01000051">
    <property type="protein sequence ID" value="KNZ40601.1"/>
    <property type="molecule type" value="Genomic_DNA"/>
</dbReference>
<proteinExistence type="predicted"/>